<dbReference type="InterPro" id="IPR016193">
    <property type="entry name" value="Cytidine_deaminase-like"/>
</dbReference>
<dbReference type="GO" id="GO:0005737">
    <property type="term" value="C:cytoplasm"/>
    <property type="evidence" value="ECO:0007669"/>
    <property type="project" value="TreeGrafter"/>
</dbReference>
<dbReference type="PROSITE" id="PS51747">
    <property type="entry name" value="CYT_DCMP_DEAMINASES_2"/>
    <property type="match status" value="1"/>
</dbReference>
<proteinExistence type="inferred from homology"/>
<keyword evidence="4" id="KW-0545">Nucleotide biosynthesis</keyword>
<feature type="domain" description="CMP/dCMP-type deaminase" evidence="11">
    <location>
        <begin position="267"/>
        <end position="401"/>
    </location>
</feature>
<dbReference type="EMBL" id="JAABOA010001074">
    <property type="protein sequence ID" value="KAF9582376.1"/>
    <property type="molecule type" value="Genomic_DNA"/>
</dbReference>
<evidence type="ECO:0000256" key="1">
    <source>
        <dbReference type="ARBA" id="ARBA00001947"/>
    </source>
</evidence>
<evidence type="ECO:0000256" key="10">
    <source>
        <dbReference type="SAM" id="MobiDB-lite"/>
    </source>
</evidence>
<dbReference type="PANTHER" id="PTHR11086:SF18">
    <property type="entry name" value="DEOXYCYTIDYLATE DEAMINASE"/>
    <property type="match status" value="1"/>
</dbReference>
<dbReference type="Gene3D" id="3.40.50.300">
    <property type="entry name" value="P-loop containing nucleotide triphosphate hydrolases"/>
    <property type="match status" value="1"/>
</dbReference>
<dbReference type="Gene3D" id="3.40.140.10">
    <property type="entry name" value="Cytidine Deaminase, domain 2"/>
    <property type="match status" value="1"/>
</dbReference>
<feature type="region of interest" description="Disordered" evidence="10">
    <location>
        <begin position="37"/>
        <end position="64"/>
    </location>
</feature>
<dbReference type="EC" id="3.5.4.12" evidence="7"/>
<evidence type="ECO:0000256" key="2">
    <source>
        <dbReference type="ARBA" id="ARBA00006576"/>
    </source>
</evidence>
<keyword evidence="3" id="KW-0479">Metal-binding</keyword>
<evidence type="ECO:0000256" key="3">
    <source>
        <dbReference type="ARBA" id="ARBA00022723"/>
    </source>
</evidence>
<evidence type="ECO:0000313" key="13">
    <source>
        <dbReference type="Proteomes" id="UP000780801"/>
    </source>
</evidence>
<dbReference type="InterPro" id="IPR015517">
    <property type="entry name" value="dCMP_deaminase-rel"/>
</dbReference>
<dbReference type="PANTHER" id="PTHR11086">
    <property type="entry name" value="DEOXYCYTIDYLATE DEAMINASE-RELATED"/>
    <property type="match status" value="1"/>
</dbReference>
<evidence type="ECO:0000256" key="5">
    <source>
        <dbReference type="ARBA" id="ARBA00022801"/>
    </source>
</evidence>
<gene>
    <name evidence="12" type="primary">DCD1</name>
    <name evidence="12" type="ORF">BGW38_000284</name>
</gene>
<keyword evidence="6" id="KW-0862">Zinc</keyword>
<dbReference type="GO" id="GO:0008270">
    <property type="term" value="F:zinc ion binding"/>
    <property type="evidence" value="ECO:0007669"/>
    <property type="project" value="InterPro"/>
</dbReference>
<dbReference type="CDD" id="cd01286">
    <property type="entry name" value="deoxycytidylate_deaminase"/>
    <property type="match status" value="1"/>
</dbReference>
<reference evidence="12" key="1">
    <citation type="journal article" date="2020" name="Fungal Divers.">
        <title>Resolving the Mortierellaceae phylogeny through synthesis of multi-gene phylogenetics and phylogenomics.</title>
        <authorList>
            <person name="Vandepol N."/>
            <person name="Liber J."/>
            <person name="Desiro A."/>
            <person name="Na H."/>
            <person name="Kennedy M."/>
            <person name="Barry K."/>
            <person name="Grigoriev I.V."/>
            <person name="Miller A.N."/>
            <person name="O'Donnell K."/>
            <person name="Stajich J.E."/>
            <person name="Bonito G."/>
        </authorList>
    </citation>
    <scope>NUCLEOTIDE SEQUENCE</scope>
    <source>
        <strain evidence="12">KOD1015</strain>
    </source>
</reference>
<feature type="compositionally biased region" description="Low complexity" evidence="10">
    <location>
        <begin position="167"/>
        <end position="183"/>
    </location>
</feature>
<dbReference type="SUPFAM" id="SSF53927">
    <property type="entry name" value="Cytidine deaminase-like"/>
    <property type="match status" value="1"/>
</dbReference>
<evidence type="ECO:0000256" key="8">
    <source>
        <dbReference type="ARBA" id="ARBA00041763"/>
    </source>
</evidence>
<dbReference type="GO" id="GO:0004132">
    <property type="term" value="F:dCMP deaminase activity"/>
    <property type="evidence" value="ECO:0007669"/>
    <property type="project" value="UniProtKB-EC"/>
</dbReference>
<dbReference type="Proteomes" id="UP000780801">
    <property type="component" value="Unassembled WGS sequence"/>
</dbReference>
<dbReference type="PROSITE" id="PS00903">
    <property type="entry name" value="CYT_DCMP_DEAMINASES_1"/>
    <property type="match status" value="1"/>
</dbReference>
<dbReference type="InterPro" id="IPR035105">
    <property type="entry name" value="Deoxycytidylate_deaminase_dom"/>
</dbReference>
<keyword evidence="5" id="KW-0378">Hydrolase</keyword>
<comment type="cofactor">
    <cofactor evidence="1">
        <name>Zn(2+)</name>
        <dbReference type="ChEBI" id="CHEBI:29105"/>
    </cofactor>
</comment>
<dbReference type="OrthoDB" id="10063137at2759"/>
<protein>
    <recommendedName>
        <fullName evidence="9">Deoxycytidylate deaminase</fullName>
        <ecNumber evidence="7">3.5.4.12</ecNumber>
    </recommendedName>
    <alternativeName>
        <fullName evidence="8">dCMP deaminase</fullName>
    </alternativeName>
</protein>
<organism evidence="12 13">
    <name type="scientific">Lunasporangiospora selenospora</name>
    <dbReference type="NCBI Taxonomy" id="979761"/>
    <lineage>
        <taxon>Eukaryota</taxon>
        <taxon>Fungi</taxon>
        <taxon>Fungi incertae sedis</taxon>
        <taxon>Mucoromycota</taxon>
        <taxon>Mortierellomycotina</taxon>
        <taxon>Mortierellomycetes</taxon>
        <taxon>Mortierellales</taxon>
        <taxon>Mortierellaceae</taxon>
        <taxon>Lunasporangiospora</taxon>
    </lineage>
</organism>
<comment type="caution">
    <text evidence="12">The sequence shown here is derived from an EMBL/GenBank/DDBJ whole genome shotgun (WGS) entry which is preliminary data.</text>
</comment>
<evidence type="ECO:0000259" key="11">
    <source>
        <dbReference type="PROSITE" id="PS51747"/>
    </source>
</evidence>
<accession>A0A9P6FWC9</accession>
<comment type="similarity">
    <text evidence="2">Belongs to the cytidine and deoxycytidylate deaminase family.</text>
</comment>
<dbReference type="InterPro" id="IPR027417">
    <property type="entry name" value="P-loop_NTPase"/>
</dbReference>
<dbReference type="Pfam" id="PF00383">
    <property type="entry name" value="dCMP_cyt_deam_1"/>
    <property type="match status" value="1"/>
</dbReference>
<name>A0A9P6FWC9_9FUNG</name>
<dbReference type="InterPro" id="IPR002125">
    <property type="entry name" value="CMP_dCMP_dom"/>
</dbReference>
<dbReference type="FunFam" id="3.40.140.10:FF:000035">
    <property type="entry name" value="dCMP deaminase"/>
    <property type="match status" value="1"/>
</dbReference>
<dbReference type="GO" id="GO:0009165">
    <property type="term" value="P:nucleotide biosynthetic process"/>
    <property type="evidence" value="ECO:0007669"/>
    <property type="project" value="UniProtKB-KW"/>
</dbReference>
<feature type="compositionally biased region" description="Basic and acidic residues" evidence="10">
    <location>
        <begin position="49"/>
        <end position="64"/>
    </location>
</feature>
<evidence type="ECO:0000256" key="7">
    <source>
        <dbReference type="ARBA" id="ARBA00038938"/>
    </source>
</evidence>
<dbReference type="AlphaFoldDB" id="A0A9P6FWC9"/>
<keyword evidence="13" id="KW-1185">Reference proteome</keyword>
<sequence>MFVGVVGPPCSGKHEVANLLRTLYGFQRLSLNPKVGLQVNGKPGQVTNEPKDQESRSSLRSSNHDLTTEADLAFDTIEEMLDHVTRHWMKHYVTCDLNTVEGIAFCRKRPFFLQLSVESPMMIRYRRNVARSMKLGMAAPTLEEFVLLSDLMLYSSPSKHNDSLGNTIPSPSLSTLTGPSSPLACTDESDKSIASDNSQEASDLEVDQILVRPVEPTPLQILPHYDPPYKLLSMADLAILNDSSDLSVLQESLVALNITNPDLLRPGWDSYFMFMADLAARRSNCMKRRVGCVLVRDKRVIATGYNGTPKNMPNCNDGGCNRCNAATPCGKGLDRCLCMHAEENALLEAGRERVGTGSTIYCNTCPCLGCAIKIVQVGVSQVIYSESYGMDDLTAEVFRKAGVVLRQHATPDLGQWKP</sequence>
<evidence type="ECO:0000256" key="4">
    <source>
        <dbReference type="ARBA" id="ARBA00022727"/>
    </source>
</evidence>
<dbReference type="InterPro" id="IPR016192">
    <property type="entry name" value="APOBEC/CMP_deaminase_Zn-bd"/>
</dbReference>
<evidence type="ECO:0000256" key="9">
    <source>
        <dbReference type="ARBA" id="ARBA00071582"/>
    </source>
</evidence>
<evidence type="ECO:0000313" key="12">
    <source>
        <dbReference type="EMBL" id="KAF9582376.1"/>
    </source>
</evidence>
<feature type="region of interest" description="Disordered" evidence="10">
    <location>
        <begin position="163"/>
        <end position="201"/>
    </location>
</feature>
<evidence type="ECO:0000256" key="6">
    <source>
        <dbReference type="ARBA" id="ARBA00022833"/>
    </source>
</evidence>